<dbReference type="KEGG" id="vg:80142725"/>
<protein>
    <submittedName>
        <fullName evidence="1">Uncharacterized protein</fullName>
    </submittedName>
</protein>
<proteinExistence type="predicted"/>
<keyword evidence="2" id="KW-1185">Reference proteome</keyword>
<gene>
    <name evidence="1" type="ORF">pZL12.109c</name>
</gene>
<evidence type="ECO:0000313" key="2">
    <source>
        <dbReference type="Proteomes" id="UP000298310"/>
    </source>
</evidence>
<organism evidence="1 2">
    <name type="scientific">Streptomyces phage ZL12</name>
    <dbReference type="NCBI Taxonomy" id="2570911"/>
    <lineage>
        <taxon>Viruses</taxon>
        <taxon>Duplodnaviria</taxon>
        <taxon>Heunggongvirae</taxon>
        <taxon>Uroviricota</taxon>
        <taxon>Caudoviricetes</taxon>
        <taxon>Fuzanglongvirus</taxon>
        <taxon>Fuzanglongvirus ZL12</taxon>
    </lineage>
</organism>
<name>D0UWL4_9CAUD</name>
<accession>D0UWL4</accession>
<evidence type="ECO:0000313" key="1">
    <source>
        <dbReference type="EMBL" id="ACX71186.1"/>
    </source>
</evidence>
<sequence length="285" mass="32552">MGAPRSLASVPQQQKKPRTYEEIVRAIYNDERANPEARELLLAIAYAVYLADAGEGVSPLREARRVLGRNRIGKPQYDDLMAADVPRYVPPREVEQHAHLSACEAPRLRPYKPRAYKPRTQTLPDDVPVLKDEMIARRLPPPTVHVMPGYRPPRDWRTEDGVCGANSYRCVQERDPRTGWVIAHWFCKRHQDHADRVTEQLRAQNDAAPAPWPNKGGLLPCYFKADWEKVYRYYAGRFWEPPVHGLCADNWPTPGQGSVVKKGRMRLVPGGDLNEPHDRTPLESL</sequence>
<reference evidence="1 2" key="1">
    <citation type="journal article" date="2010" name="J. Bacteriol.">
        <title>Characterization of the replication, transfer, and plasmid/lytic phage cycle of the Streptomyces plasmid-phage pZL12.</title>
        <authorList>
            <person name="Zhong L."/>
            <person name="Cheng Q."/>
            <person name="Tian X."/>
            <person name="Zhao L."/>
            <person name="Qin Z."/>
        </authorList>
    </citation>
    <scope>NUCLEOTIDE SEQUENCE [LARGE SCALE GENOMIC DNA]</scope>
</reference>
<dbReference type="Proteomes" id="UP000298310">
    <property type="component" value="Segment"/>
</dbReference>
<dbReference type="EMBL" id="GQ919031">
    <property type="protein sequence ID" value="ACX71186.1"/>
    <property type="molecule type" value="Genomic_DNA"/>
</dbReference>